<protein>
    <submittedName>
        <fullName evidence="2">V/A-type H+-transporting ATPase subunit G/H</fullName>
    </submittedName>
</protein>
<dbReference type="EMBL" id="JBEPLO010000025">
    <property type="protein sequence ID" value="MET3558855.1"/>
    <property type="molecule type" value="Genomic_DNA"/>
</dbReference>
<dbReference type="Proteomes" id="UP001549122">
    <property type="component" value="Unassembled WGS sequence"/>
</dbReference>
<comment type="caution">
    <text evidence="2">The sequence shown here is derived from an EMBL/GenBank/DDBJ whole genome shotgun (WGS) entry which is preliminary data.</text>
</comment>
<evidence type="ECO:0000313" key="2">
    <source>
        <dbReference type="EMBL" id="MET3558855.1"/>
    </source>
</evidence>
<sequence length="107" mass="11829">MANTTLAMMQAIEAEAQAVLDSYELEIAELKEQAEKDLAAIAQTYDQETAEEVAKQEENAEADLAHLRQEIQATISANEAAVREALTDRRDDLVQAIVEKVVARYGH</sequence>
<accession>A0ABV2FJW8</accession>
<name>A0ABV2FJW8_9STRE</name>
<proteinExistence type="predicted"/>
<reference evidence="2 3" key="1">
    <citation type="submission" date="2024-06" db="EMBL/GenBank/DDBJ databases">
        <title>Genomic Encyclopedia of Type Strains, Phase IV (KMG-IV): sequencing the most valuable type-strain genomes for metagenomic binning, comparative biology and taxonomic classification.</title>
        <authorList>
            <person name="Goeker M."/>
        </authorList>
    </citation>
    <scope>NUCLEOTIDE SEQUENCE [LARGE SCALE GENOMIC DNA]</scope>
    <source>
        <strain evidence="2 3">DSM 28303</strain>
    </source>
</reference>
<keyword evidence="1" id="KW-0175">Coiled coil</keyword>
<evidence type="ECO:0000313" key="3">
    <source>
        <dbReference type="Proteomes" id="UP001549122"/>
    </source>
</evidence>
<organism evidence="2 3">
    <name type="scientific">Streptococcus rupicaprae</name>
    <dbReference type="NCBI Taxonomy" id="759619"/>
    <lineage>
        <taxon>Bacteria</taxon>
        <taxon>Bacillati</taxon>
        <taxon>Bacillota</taxon>
        <taxon>Bacilli</taxon>
        <taxon>Lactobacillales</taxon>
        <taxon>Streptococcaceae</taxon>
        <taxon>Streptococcus</taxon>
    </lineage>
</organism>
<gene>
    <name evidence="2" type="ORF">ABID29_001983</name>
</gene>
<feature type="coiled-coil region" evidence="1">
    <location>
        <begin position="13"/>
        <end position="84"/>
    </location>
</feature>
<dbReference type="RefSeq" id="WP_354365967.1">
    <property type="nucleotide sequence ID" value="NZ_JBEPLO010000025.1"/>
</dbReference>
<evidence type="ECO:0000256" key="1">
    <source>
        <dbReference type="SAM" id="Coils"/>
    </source>
</evidence>
<keyword evidence="3" id="KW-1185">Reference proteome</keyword>